<reference evidence="6 7" key="1">
    <citation type="journal article" date="2021" name="Genome Biol.">
        <title>AFLAP: assembly-free linkage analysis pipeline using k-mers from genome sequencing data.</title>
        <authorList>
            <person name="Fletcher K."/>
            <person name="Zhang L."/>
            <person name="Gil J."/>
            <person name="Han R."/>
            <person name="Cavanaugh K."/>
            <person name="Michelmore R."/>
        </authorList>
    </citation>
    <scope>NUCLEOTIDE SEQUENCE [LARGE SCALE GENOMIC DNA]</scope>
    <source>
        <strain evidence="6 7">SF5</strain>
    </source>
</reference>
<dbReference type="GO" id="GO:0005576">
    <property type="term" value="C:extracellular region"/>
    <property type="evidence" value="ECO:0007669"/>
    <property type="project" value="UniProtKB-SubCell"/>
</dbReference>
<evidence type="ECO:0008006" key="8">
    <source>
        <dbReference type="Google" id="ProtNLM"/>
    </source>
</evidence>
<feature type="signal peptide" evidence="5">
    <location>
        <begin position="1"/>
        <end position="19"/>
    </location>
</feature>
<evidence type="ECO:0000256" key="4">
    <source>
        <dbReference type="ARBA" id="ARBA00023026"/>
    </source>
</evidence>
<sequence length="240" mass="27551">MKLWPIVIFALTSIATTPAEKIDFEEVEPFPELEPKTIEGKVALHFKPQLFIKPIRKSCHAPYPAVNAEGDTSKGIKVPFVRCWGSPLGSQIYGRMVEYEGYVAIMYAFYFPKDAILLVRVHDWEYAIVWLDSLSVDAKVLAVSTQDTLTHETYHAPFPGYLDGPNFKLDYTRVYRAQHRLVATAERGTAHNLVMWEDMTEKAREALNKSDFWLTSVPINDDHFQGFVEECFPFKRKAEQ</sequence>
<name>A0A976FRC1_BRELC</name>
<keyword evidence="4" id="KW-0843">Virulence</keyword>
<dbReference type="RefSeq" id="XP_067821101.1">
    <property type="nucleotide sequence ID" value="XM_067964221.1"/>
</dbReference>
<comment type="similarity">
    <text evidence="2">Belongs to the Necrosis inducing protein (NPP1) family.</text>
</comment>
<dbReference type="PANTHER" id="PTHR33657:SF8">
    <property type="entry name" value="DOMAIN PROTEIN, PUTATIVE (AFU_ORTHOLOGUE AFUA_5G00600)-RELATED"/>
    <property type="match status" value="1"/>
</dbReference>
<evidence type="ECO:0000313" key="6">
    <source>
        <dbReference type="EMBL" id="TDH71602.1"/>
    </source>
</evidence>
<organism evidence="6 7">
    <name type="scientific">Bremia lactucae</name>
    <name type="common">Lettuce downy mildew</name>
    <dbReference type="NCBI Taxonomy" id="4779"/>
    <lineage>
        <taxon>Eukaryota</taxon>
        <taxon>Sar</taxon>
        <taxon>Stramenopiles</taxon>
        <taxon>Oomycota</taxon>
        <taxon>Peronosporomycetes</taxon>
        <taxon>Peronosporales</taxon>
        <taxon>Peronosporaceae</taxon>
        <taxon>Bremia</taxon>
    </lineage>
</organism>
<dbReference type="GeneID" id="94349892"/>
<dbReference type="Pfam" id="PF05630">
    <property type="entry name" value="NPP1"/>
    <property type="match status" value="1"/>
</dbReference>
<dbReference type="EMBL" id="SHOA02000015">
    <property type="protein sequence ID" value="TDH71602.1"/>
    <property type="molecule type" value="Genomic_DNA"/>
</dbReference>
<accession>A0A976FRC1</accession>
<comment type="caution">
    <text evidence="6">The sequence shown here is derived from an EMBL/GenBank/DDBJ whole genome shotgun (WGS) entry which is preliminary data.</text>
</comment>
<comment type="subcellular location">
    <subcellularLocation>
        <location evidence="1">Secreted</location>
    </subcellularLocation>
</comment>
<feature type="chain" id="PRO_5037663106" description="Necrosis inducing protein NPP1" evidence="5">
    <location>
        <begin position="20"/>
        <end position="240"/>
    </location>
</feature>
<evidence type="ECO:0000256" key="3">
    <source>
        <dbReference type="ARBA" id="ARBA00022525"/>
    </source>
</evidence>
<proteinExistence type="inferred from homology"/>
<evidence type="ECO:0000256" key="5">
    <source>
        <dbReference type="SAM" id="SignalP"/>
    </source>
</evidence>
<keyword evidence="3" id="KW-0964">Secreted</keyword>
<dbReference type="InterPro" id="IPR008701">
    <property type="entry name" value="NPP1"/>
</dbReference>
<dbReference type="AlphaFoldDB" id="A0A976FRC1"/>
<keyword evidence="7" id="KW-1185">Reference proteome</keyword>
<dbReference type="PANTHER" id="PTHR33657">
    <property type="entry name" value="DOMAIN PROTEIN, PUTATIVE (AFU_ORTHOLOGUE AFUA_5G00600)-RELATED"/>
    <property type="match status" value="1"/>
</dbReference>
<evidence type="ECO:0000256" key="2">
    <source>
        <dbReference type="ARBA" id="ARBA00009520"/>
    </source>
</evidence>
<dbReference type="Proteomes" id="UP000294530">
    <property type="component" value="Unassembled WGS sequence"/>
</dbReference>
<evidence type="ECO:0000256" key="1">
    <source>
        <dbReference type="ARBA" id="ARBA00004613"/>
    </source>
</evidence>
<protein>
    <recommendedName>
        <fullName evidence="8">Necrosis inducing protein NPP1</fullName>
    </recommendedName>
</protein>
<gene>
    <name evidence="6" type="ORF">CCR75_006150</name>
</gene>
<keyword evidence="5" id="KW-0732">Signal</keyword>
<dbReference type="KEGG" id="blac:94349892"/>
<dbReference type="OrthoDB" id="4846271at2759"/>
<evidence type="ECO:0000313" key="7">
    <source>
        <dbReference type="Proteomes" id="UP000294530"/>
    </source>
</evidence>